<feature type="region of interest" description="Disordered" evidence="18">
    <location>
        <begin position="261"/>
        <end position="280"/>
    </location>
</feature>
<dbReference type="InterPro" id="IPR036179">
    <property type="entry name" value="Ig-like_dom_sf"/>
</dbReference>
<protein>
    <recommendedName>
        <fullName evidence="2">receptor protein-tyrosine kinase</fullName>
        <ecNumber evidence="2">2.7.10.1</ecNumber>
    </recommendedName>
</protein>
<dbReference type="GO" id="GO:0016020">
    <property type="term" value="C:membrane"/>
    <property type="evidence" value="ECO:0007669"/>
    <property type="project" value="UniProtKB-SubCell"/>
</dbReference>
<feature type="domain" description="Ig-like" evidence="21">
    <location>
        <begin position="150"/>
        <end position="241"/>
    </location>
</feature>
<feature type="compositionally biased region" description="Low complexity" evidence="18">
    <location>
        <begin position="623"/>
        <end position="634"/>
    </location>
</feature>
<keyword evidence="7" id="KW-0677">Repeat</keyword>
<comment type="subcellular location">
    <subcellularLocation>
        <location evidence="1">Membrane</location>
        <topology evidence="1">Single-pass membrane protein</topology>
    </subcellularLocation>
</comment>
<feature type="region of interest" description="Disordered" evidence="18">
    <location>
        <begin position="591"/>
        <end position="654"/>
    </location>
</feature>
<dbReference type="SUPFAM" id="SSF48726">
    <property type="entry name" value="Immunoglobulin"/>
    <property type="match status" value="3"/>
</dbReference>
<keyword evidence="15" id="KW-0675">Receptor</keyword>
<keyword evidence="17" id="KW-0393">Immunoglobulin domain</keyword>
<feature type="signal peptide" evidence="20">
    <location>
        <begin position="1"/>
        <end position="22"/>
    </location>
</feature>
<evidence type="ECO:0000256" key="13">
    <source>
        <dbReference type="ARBA" id="ARBA00023137"/>
    </source>
</evidence>
<gene>
    <name evidence="22" type="ORF">DdX_02092</name>
</gene>
<evidence type="ECO:0000256" key="16">
    <source>
        <dbReference type="ARBA" id="ARBA00023180"/>
    </source>
</evidence>
<evidence type="ECO:0000256" key="8">
    <source>
        <dbReference type="ARBA" id="ARBA00022741"/>
    </source>
</evidence>
<dbReference type="Pfam" id="PF07679">
    <property type="entry name" value="I-set"/>
    <property type="match status" value="2"/>
</dbReference>
<dbReference type="SMART" id="SM00409">
    <property type="entry name" value="IG"/>
    <property type="match status" value="3"/>
</dbReference>
<dbReference type="CDD" id="cd00096">
    <property type="entry name" value="Ig"/>
    <property type="match status" value="1"/>
</dbReference>
<feature type="compositionally biased region" description="Low complexity" evidence="18">
    <location>
        <begin position="446"/>
        <end position="466"/>
    </location>
</feature>
<evidence type="ECO:0000256" key="15">
    <source>
        <dbReference type="ARBA" id="ARBA00023170"/>
    </source>
</evidence>
<keyword evidence="8" id="KW-0547">Nucleotide-binding</keyword>
<keyword evidence="23" id="KW-1185">Reference proteome</keyword>
<evidence type="ECO:0000256" key="9">
    <source>
        <dbReference type="ARBA" id="ARBA00022777"/>
    </source>
</evidence>
<dbReference type="SMART" id="SM00408">
    <property type="entry name" value="IGc2"/>
    <property type="match status" value="3"/>
</dbReference>
<comment type="caution">
    <text evidence="22">The sequence shown here is derived from an EMBL/GenBank/DDBJ whole genome shotgun (WGS) entry which is preliminary data.</text>
</comment>
<dbReference type="InterPro" id="IPR052615">
    <property type="entry name" value="FGFRL"/>
</dbReference>
<dbReference type="InterPro" id="IPR013783">
    <property type="entry name" value="Ig-like_fold"/>
</dbReference>
<dbReference type="GO" id="GO:0004714">
    <property type="term" value="F:transmembrane receptor protein tyrosine kinase activity"/>
    <property type="evidence" value="ECO:0007669"/>
    <property type="project" value="UniProtKB-EC"/>
</dbReference>
<keyword evidence="14" id="KW-1015">Disulfide bond</keyword>
<dbReference type="EMBL" id="JAKKPZ010000002">
    <property type="protein sequence ID" value="KAI1725434.1"/>
    <property type="molecule type" value="Genomic_DNA"/>
</dbReference>
<evidence type="ECO:0000256" key="19">
    <source>
        <dbReference type="SAM" id="Phobius"/>
    </source>
</evidence>
<feature type="domain" description="Ig-like" evidence="21">
    <location>
        <begin position="32"/>
        <end position="126"/>
    </location>
</feature>
<name>A0AAD4RBR3_9BILA</name>
<dbReference type="InterPro" id="IPR003599">
    <property type="entry name" value="Ig_sub"/>
</dbReference>
<keyword evidence="4" id="KW-0808">Transferase</keyword>
<dbReference type="PANTHER" id="PTHR19890">
    <property type="entry name" value="FIBROBLAST GROWTH FACTOR RECEPTOR"/>
    <property type="match status" value="1"/>
</dbReference>
<dbReference type="PROSITE" id="PS50835">
    <property type="entry name" value="IG_LIKE"/>
    <property type="match status" value="3"/>
</dbReference>
<dbReference type="EC" id="2.7.10.1" evidence="2"/>
<dbReference type="InterPro" id="IPR003598">
    <property type="entry name" value="Ig_sub2"/>
</dbReference>
<keyword evidence="3" id="KW-0597">Phosphoprotein</keyword>
<dbReference type="AlphaFoldDB" id="A0AAD4RBR3"/>
<dbReference type="Proteomes" id="UP001201812">
    <property type="component" value="Unassembled WGS sequence"/>
</dbReference>
<evidence type="ECO:0000256" key="7">
    <source>
        <dbReference type="ARBA" id="ARBA00022737"/>
    </source>
</evidence>
<keyword evidence="12 19" id="KW-0472">Membrane</keyword>
<sequence length="704" mass="77912">MLQRRHAFVVLIVLLFRSGADFFIHAGKGVPPELFEHVPTRFRLQLGTKPNFKLSCPVKSTSNDGTMVRWTKDGEEIGSEWGAGPYRLMNSNRDLKLRNPQVSDSGRYKCMAINGFGHTDMDFLLEVYDPSHDARNPAESLTLINLPSSPVWYNREDVDMAIMTPLALGSGTRLELNCAARGNPLPSVLWKKNGKSVQIGELSDPTSAKFAIENVKISDAGIYSCRVENAHGSLDADFRVSVDGHSYADSANSEEEINIHSGTFGSSPVHEGISPPPEPIIDQPYNNTTVRVGHTAQFQCKVQWRKEEPMIRWLRKIDDPIRIRAHSPNATILHINNMHLLVLEQKNDAIREEKLDSEKSSYINQLIITNVQQHDSGRYFCVVTNAAGQFVYRSAYLEVAEQVKFSPLGDAPNIIIAVVIACVFTFVTVAVVWLCCNGTKSNATTVTFSSSSTSSTSENSKSSLKSANGQGCCSNPTASIKRAILQSRPPPPRIPLPVAPMVSSPSPKMKTFPESLLANGGHTTTMLPQQRCMGLHSPMPAYYTRNDESLGNGFLSATVDRRYRPRPNSQHNMGLHRTRAEDEMSRLSSHIYASGSPLPPDISPHSASGMCPSHVPHDLRHQPSTTTADTDSPSNWVRSLRSVPPPPPCHARPTTPVSDMYFENGRDVENHVQRCAQPTRNENYQAPPRPLLVANHRIPAWQHI</sequence>
<feature type="transmembrane region" description="Helical" evidence="19">
    <location>
        <begin position="414"/>
        <end position="436"/>
    </location>
</feature>
<evidence type="ECO:0000256" key="10">
    <source>
        <dbReference type="ARBA" id="ARBA00022840"/>
    </source>
</evidence>
<keyword evidence="9" id="KW-0418">Kinase</keyword>
<evidence type="ECO:0000256" key="20">
    <source>
        <dbReference type="SAM" id="SignalP"/>
    </source>
</evidence>
<reference evidence="22" key="1">
    <citation type="submission" date="2022-01" db="EMBL/GenBank/DDBJ databases">
        <title>Genome Sequence Resource for Two Populations of Ditylenchus destructor, the Migratory Endoparasitic Phytonematode.</title>
        <authorList>
            <person name="Zhang H."/>
            <person name="Lin R."/>
            <person name="Xie B."/>
        </authorList>
    </citation>
    <scope>NUCLEOTIDE SEQUENCE</scope>
    <source>
        <strain evidence="22">BazhouSP</strain>
    </source>
</reference>
<dbReference type="GO" id="GO:0005524">
    <property type="term" value="F:ATP binding"/>
    <property type="evidence" value="ECO:0007669"/>
    <property type="project" value="UniProtKB-KW"/>
</dbReference>
<evidence type="ECO:0000256" key="12">
    <source>
        <dbReference type="ARBA" id="ARBA00023136"/>
    </source>
</evidence>
<keyword evidence="13" id="KW-0829">Tyrosine-protein kinase</keyword>
<keyword evidence="10" id="KW-0067">ATP-binding</keyword>
<dbReference type="PANTHER" id="PTHR19890:SF10">
    <property type="entry name" value="FIBROBLAST GROWTH FACTOR RECEPTOR-LIKE 1"/>
    <property type="match status" value="1"/>
</dbReference>
<organism evidence="22 23">
    <name type="scientific">Ditylenchus destructor</name>
    <dbReference type="NCBI Taxonomy" id="166010"/>
    <lineage>
        <taxon>Eukaryota</taxon>
        <taxon>Metazoa</taxon>
        <taxon>Ecdysozoa</taxon>
        <taxon>Nematoda</taxon>
        <taxon>Chromadorea</taxon>
        <taxon>Rhabditida</taxon>
        <taxon>Tylenchina</taxon>
        <taxon>Tylenchomorpha</taxon>
        <taxon>Sphaerularioidea</taxon>
        <taxon>Anguinidae</taxon>
        <taxon>Anguininae</taxon>
        <taxon>Ditylenchus</taxon>
    </lineage>
</organism>
<feature type="domain" description="Ig-like" evidence="21">
    <location>
        <begin position="277"/>
        <end position="398"/>
    </location>
</feature>
<keyword evidence="5 19" id="KW-0812">Transmembrane</keyword>
<evidence type="ECO:0000313" key="23">
    <source>
        <dbReference type="Proteomes" id="UP001201812"/>
    </source>
</evidence>
<dbReference type="Gene3D" id="2.60.40.10">
    <property type="entry name" value="Immunoglobulins"/>
    <property type="match status" value="3"/>
</dbReference>
<evidence type="ECO:0000256" key="3">
    <source>
        <dbReference type="ARBA" id="ARBA00022553"/>
    </source>
</evidence>
<evidence type="ECO:0000256" key="18">
    <source>
        <dbReference type="SAM" id="MobiDB-lite"/>
    </source>
</evidence>
<evidence type="ECO:0000256" key="11">
    <source>
        <dbReference type="ARBA" id="ARBA00022989"/>
    </source>
</evidence>
<keyword evidence="11 19" id="KW-1133">Transmembrane helix</keyword>
<feature type="region of interest" description="Disordered" evidence="18">
    <location>
        <begin position="446"/>
        <end position="473"/>
    </location>
</feature>
<feature type="chain" id="PRO_5042164895" description="receptor protein-tyrosine kinase" evidence="20">
    <location>
        <begin position="23"/>
        <end position="704"/>
    </location>
</feature>
<dbReference type="FunFam" id="2.60.40.10:FF:000020">
    <property type="entry name" value="Fibroblast growth factor receptor"/>
    <property type="match status" value="1"/>
</dbReference>
<evidence type="ECO:0000256" key="2">
    <source>
        <dbReference type="ARBA" id="ARBA00011902"/>
    </source>
</evidence>
<evidence type="ECO:0000256" key="14">
    <source>
        <dbReference type="ARBA" id="ARBA00023157"/>
    </source>
</evidence>
<evidence type="ECO:0000259" key="21">
    <source>
        <dbReference type="PROSITE" id="PS50835"/>
    </source>
</evidence>
<evidence type="ECO:0000256" key="6">
    <source>
        <dbReference type="ARBA" id="ARBA00022729"/>
    </source>
</evidence>
<dbReference type="Pfam" id="PF13927">
    <property type="entry name" value="Ig_3"/>
    <property type="match status" value="1"/>
</dbReference>
<accession>A0AAD4RBR3</accession>
<keyword evidence="6 20" id="KW-0732">Signal</keyword>
<proteinExistence type="predicted"/>
<dbReference type="InterPro" id="IPR013098">
    <property type="entry name" value="Ig_I-set"/>
</dbReference>
<evidence type="ECO:0000256" key="4">
    <source>
        <dbReference type="ARBA" id="ARBA00022679"/>
    </source>
</evidence>
<evidence type="ECO:0000256" key="5">
    <source>
        <dbReference type="ARBA" id="ARBA00022692"/>
    </source>
</evidence>
<dbReference type="InterPro" id="IPR007110">
    <property type="entry name" value="Ig-like_dom"/>
</dbReference>
<evidence type="ECO:0000256" key="17">
    <source>
        <dbReference type="ARBA" id="ARBA00023319"/>
    </source>
</evidence>
<evidence type="ECO:0000256" key="1">
    <source>
        <dbReference type="ARBA" id="ARBA00004167"/>
    </source>
</evidence>
<keyword evidence="16" id="KW-0325">Glycoprotein</keyword>
<evidence type="ECO:0000313" key="22">
    <source>
        <dbReference type="EMBL" id="KAI1725434.1"/>
    </source>
</evidence>